<evidence type="ECO:0000313" key="3">
    <source>
        <dbReference type="EMBL" id="MEI5984869.1"/>
    </source>
</evidence>
<proteinExistence type="predicted"/>
<feature type="transmembrane region" description="Helical" evidence="1">
    <location>
        <begin position="214"/>
        <end position="233"/>
    </location>
</feature>
<gene>
    <name evidence="3" type="ORF">VJ786_08140</name>
</gene>
<name>A0ABU8I565_9SPHI</name>
<feature type="domain" description="DUF4178" evidence="2">
    <location>
        <begin position="58"/>
        <end position="188"/>
    </location>
</feature>
<keyword evidence="1" id="KW-0812">Transmembrane</keyword>
<reference evidence="3 4" key="1">
    <citation type="submission" date="2024-01" db="EMBL/GenBank/DDBJ databases">
        <title>Sphingobacterium tenebrionis sp. nov., a novel endophyte isolated from tenebrio molitor intestines.</title>
        <authorList>
            <person name="Zhang C."/>
        </authorList>
    </citation>
    <scope>NUCLEOTIDE SEQUENCE [LARGE SCALE GENOMIC DNA]</scope>
    <source>
        <strain evidence="3 4">PU5-4</strain>
    </source>
</reference>
<dbReference type="EMBL" id="JAYLLN010000016">
    <property type="protein sequence ID" value="MEI5984869.1"/>
    <property type="molecule type" value="Genomic_DNA"/>
</dbReference>
<protein>
    <submittedName>
        <fullName evidence="3">DUF4178 domain-containing protein</fullName>
    </submittedName>
</protein>
<keyword evidence="1" id="KW-0472">Membrane</keyword>
<feature type="transmembrane region" description="Helical" evidence="1">
    <location>
        <begin position="361"/>
        <end position="380"/>
    </location>
</feature>
<comment type="caution">
    <text evidence="3">The sequence shown here is derived from an EMBL/GenBank/DDBJ whole genome shotgun (WGS) entry which is preliminary data.</text>
</comment>
<evidence type="ECO:0000256" key="1">
    <source>
        <dbReference type="SAM" id="Phobius"/>
    </source>
</evidence>
<dbReference type="RefSeq" id="WP_336557591.1">
    <property type="nucleotide sequence ID" value="NZ_JAYLLN010000016.1"/>
</dbReference>
<keyword evidence="1" id="KW-1133">Transmembrane helix</keyword>
<organism evidence="3 4">
    <name type="scientific">Sphingobacterium tenebrionis</name>
    <dbReference type="NCBI Taxonomy" id="3111775"/>
    <lineage>
        <taxon>Bacteria</taxon>
        <taxon>Pseudomonadati</taxon>
        <taxon>Bacteroidota</taxon>
        <taxon>Sphingobacteriia</taxon>
        <taxon>Sphingobacteriales</taxon>
        <taxon>Sphingobacteriaceae</taxon>
        <taxon>Sphingobacterium</taxon>
    </lineage>
</organism>
<dbReference type="Proteomes" id="UP001363035">
    <property type="component" value="Unassembled WGS sequence"/>
</dbReference>
<evidence type="ECO:0000313" key="4">
    <source>
        <dbReference type="Proteomes" id="UP001363035"/>
    </source>
</evidence>
<sequence length="464" mass="53519">MQISCSKCQHKQNFKVEVSEFQGYVCPNCHAYFKGTDPDKWVFQKNLNPGKDVLWPILGEFINFQGNHYQIITKIRRAGVLGKSNEYVGLSTDDEELYLADGDEYACFLEPISEDKIDRKSENRIKYDGNYNREEGGTQNVIYAEGFVFEDLDATSSYITYAHSLNEDKFISEEIFQGKREYYAGKYLHGPNYYSMFEKYREFEEKKKHINSKLLGALLPFLLIPGILFYFLYYNQLSIQTLTFNETFTSENLANSFVSTPFELKGNTKKQLVMDGFSISSVPNLVIQVNLVNKKTNQVSQVRPYVHKFNPSNQANALNIDFCRVEPGQYHLVFETSMTGSPNQAVKLEEQIKLKYGGVSYTPLIFTYAATVMIFIFFFINFNQPDKIAELSKRGDFSGWYMIKQDGLLILFFFVCLALPAYKYYEDNMKTCSADLEVQAQVDHTRTGNRIIYTRSPLMSGSHK</sequence>
<dbReference type="Pfam" id="PF13785">
    <property type="entry name" value="DUF4178"/>
    <property type="match status" value="1"/>
</dbReference>
<feature type="transmembrane region" description="Helical" evidence="1">
    <location>
        <begin position="400"/>
        <end position="422"/>
    </location>
</feature>
<evidence type="ECO:0000259" key="2">
    <source>
        <dbReference type="Pfam" id="PF13785"/>
    </source>
</evidence>
<accession>A0ABU8I565</accession>
<dbReference type="InterPro" id="IPR025235">
    <property type="entry name" value="DUF4178"/>
</dbReference>
<keyword evidence="4" id="KW-1185">Reference proteome</keyword>